<proteinExistence type="predicted"/>
<dbReference type="AlphaFoldDB" id="A0A927C6I2"/>
<organism evidence="2 3">
    <name type="scientific">Paenibacillus oceani</name>
    <dbReference type="NCBI Taxonomy" id="2772510"/>
    <lineage>
        <taxon>Bacteria</taxon>
        <taxon>Bacillati</taxon>
        <taxon>Bacillota</taxon>
        <taxon>Bacilli</taxon>
        <taxon>Bacillales</taxon>
        <taxon>Paenibacillaceae</taxon>
        <taxon>Paenibacillus</taxon>
    </lineage>
</organism>
<evidence type="ECO:0000313" key="2">
    <source>
        <dbReference type="EMBL" id="MBD2862125.1"/>
    </source>
</evidence>
<dbReference type="SUPFAM" id="SSF51658">
    <property type="entry name" value="Xylose isomerase-like"/>
    <property type="match status" value="1"/>
</dbReference>
<dbReference type="GO" id="GO:0016853">
    <property type="term" value="F:isomerase activity"/>
    <property type="evidence" value="ECO:0007669"/>
    <property type="project" value="UniProtKB-KW"/>
</dbReference>
<keyword evidence="2" id="KW-0413">Isomerase</keyword>
<dbReference type="Pfam" id="PF01261">
    <property type="entry name" value="AP_endonuc_2"/>
    <property type="match status" value="1"/>
</dbReference>
<evidence type="ECO:0000313" key="3">
    <source>
        <dbReference type="Proteomes" id="UP000639396"/>
    </source>
</evidence>
<dbReference type="InterPro" id="IPR013022">
    <property type="entry name" value="Xyl_isomerase-like_TIM-brl"/>
</dbReference>
<dbReference type="RefSeq" id="WP_190926719.1">
    <property type="nucleotide sequence ID" value="NZ_JACXJA010000008.1"/>
</dbReference>
<comment type="caution">
    <text evidence="2">The sequence shown here is derived from an EMBL/GenBank/DDBJ whole genome shotgun (WGS) entry which is preliminary data.</text>
</comment>
<dbReference type="InterPro" id="IPR050312">
    <property type="entry name" value="IolE/XylAMocC-like"/>
</dbReference>
<accession>A0A927C6I2</accession>
<sequence>MKEMTYSLFPKFFQSCTADQLAEVVLDCALDAVDLVVRDGFWVTPDHLAAETSSFVKAMHRRNIKVEFATTGFSPDQLAEDDTPLRVMADHGIRSFRMSYFTYTEHEDLSAQMEKARAQMHRMAELCGKFKIKAVYQVHHGNRMLVQHTYEALALVQGLPAEYVGVMPDPGNQFHEGSDNWNKAIAGLGAYAAAVGVKDGLYRYRPEDAALPNKGWTKSWAPCQEGVTNWTVIARALHQAKFRGVLNFQPFYCSDRPDLLIPALQEEVRYIRQVMEQTEAADEAV</sequence>
<keyword evidence="3" id="KW-1185">Reference proteome</keyword>
<dbReference type="Proteomes" id="UP000639396">
    <property type="component" value="Unassembled WGS sequence"/>
</dbReference>
<reference evidence="2" key="1">
    <citation type="submission" date="2020-09" db="EMBL/GenBank/DDBJ databases">
        <title>A novel bacterium of genus Paenibacillus, isolated from South China Sea.</title>
        <authorList>
            <person name="Huang H."/>
            <person name="Mo K."/>
            <person name="Hu Y."/>
        </authorList>
    </citation>
    <scope>NUCLEOTIDE SEQUENCE</scope>
    <source>
        <strain evidence="2">IB182363</strain>
    </source>
</reference>
<protein>
    <submittedName>
        <fullName evidence="2">Sugar phosphate isomerase/epimerase</fullName>
    </submittedName>
</protein>
<gene>
    <name evidence="2" type="ORF">IDH45_09040</name>
</gene>
<feature type="domain" description="Xylose isomerase-like TIM barrel" evidence="1">
    <location>
        <begin position="87"/>
        <end position="254"/>
    </location>
</feature>
<name>A0A927C6I2_9BACL</name>
<dbReference type="InterPro" id="IPR036237">
    <property type="entry name" value="Xyl_isomerase-like_sf"/>
</dbReference>
<dbReference type="EMBL" id="JACXJA010000008">
    <property type="protein sequence ID" value="MBD2862125.1"/>
    <property type="molecule type" value="Genomic_DNA"/>
</dbReference>
<dbReference type="PANTHER" id="PTHR12110">
    <property type="entry name" value="HYDROXYPYRUVATE ISOMERASE"/>
    <property type="match status" value="1"/>
</dbReference>
<dbReference type="Gene3D" id="3.20.20.150">
    <property type="entry name" value="Divalent-metal-dependent TIM barrel enzymes"/>
    <property type="match status" value="1"/>
</dbReference>
<evidence type="ECO:0000259" key="1">
    <source>
        <dbReference type="Pfam" id="PF01261"/>
    </source>
</evidence>